<evidence type="ECO:0000313" key="3">
    <source>
        <dbReference type="Proteomes" id="UP001194469"/>
    </source>
</evidence>
<reference evidence="2 3" key="1">
    <citation type="submission" date="2019-08" db="EMBL/GenBank/DDBJ databases">
        <authorList>
            <person name="Luo N."/>
        </authorList>
    </citation>
    <scope>NUCLEOTIDE SEQUENCE [LARGE SCALE GENOMIC DNA]</scope>
    <source>
        <strain evidence="2 3">NCIMB 9442</strain>
    </source>
</reference>
<accession>A0ABS0J130</accession>
<comment type="caution">
    <text evidence="2">The sequence shown here is derived from an EMBL/GenBank/DDBJ whole genome shotgun (WGS) entry which is preliminary data.</text>
</comment>
<dbReference type="EMBL" id="VRYY01000077">
    <property type="protein sequence ID" value="MBG3876138.1"/>
    <property type="molecule type" value="Genomic_DNA"/>
</dbReference>
<dbReference type="InterPro" id="IPR051404">
    <property type="entry name" value="TA_system_antitoxin"/>
</dbReference>
<keyword evidence="3" id="KW-1185">Reference proteome</keyword>
<evidence type="ECO:0000313" key="2">
    <source>
        <dbReference type="EMBL" id="MBG3876138.1"/>
    </source>
</evidence>
<organism evidence="2 3">
    <name type="scientific">Nitratidesulfovibrio oxamicus</name>
    <dbReference type="NCBI Taxonomy" id="32016"/>
    <lineage>
        <taxon>Bacteria</taxon>
        <taxon>Pseudomonadati</taxon>
        <taxon>Thermodesulfobacteriota</taxon>
        <taxon>Desulfovibrionia</taxon>
        <taxon>Desulfovibrionales</taxon>
        <taxon>Desulfovibrionaceae</taxon>
        <taxon>Nitratidesulfovibrio</taxon>
    </lineage>
</organism>
<dbReference type="SUPFAM" id="SSF143100">
    <property type="entry name" value="TTHA1013/TTHA0281-like"/>
    <property type="match status" value="1"/>
</dbReference>
<sequence>MLYYFSVFTPVMEGGYAITFPDIPEALSQGETLQECLENAEDILSIAVEEYAAARRELPSACSLEQAKSHAAAMQAESGAVGESFIQLVQAPGVDTTPVRINISLPKCVLENIDRKARALGVNRSRFLADAAMRCA</sequence>
<evidence type="ECO:0000259" key="1">
    <source>
        <dbReference type="Pfam" id="PF15919"/>
    </source>
</evidence>
<dbReference type="RefSeq" id="WP_196608333.1">
    <property type="nucleotide sequence ID" value="NZ_VRYY01000077.1"/>
</dbReference>
<name>A0ABS0J130_9BACT</name>
<dbReference type="PANTHER" id="PTHR34504:SF4">
    <property type="entry name" value="ANTITOXIN HICB"/>
    <property type="match status" value="1"/>
</dbReference>
<dbReference type="InterPro" id="IPR031807">
    <property type="entry name" value="HicB-like"/>
</dbReference>
<gene>
    <name evidence="2" type="ORF">FVW20_03615</name>
</gene>
<dbReference type="Gene3D" id="3.30.160.250">
    <property type="match status" value="1"/>
</dbReference>
<dbReference type="PANTHER" id="PTHR34504">
    <property type="entry name" value="ANTITOXIN HICB"/>
    <property type="match status" value="1"/>
</dbReference>
<dbReference type="CDD" id="cd22231">
    <property type="entry name" value="RHH_NikR_HicB-like"/>
    <property type="match status" value="1"/>
</dbReference>
<protein>
    <submittedName>
        <fullName evidence="2">Ribbon-helix-helix protein, CopG family</fullName>
    </submittedName>
</protein>
<dbReference type="InterPro" id="IPR035069">
    <property type="entry name" value="TTHA1013/TTHA0281-like"/>
</dbReference>
<dbReference type="Pfam" id="PF15919">
    <property type="entry name" value="HicB_lk_antitox"/>
    <property type="match status" value="1"/>
</dbReference>
<dbReference type="Proteomes" id="UP001194469">
    <property type="component" value="Unassembled WGS sequence"/>
</dbReference>
<proteinExistence type="predicted"/>
<feature type="domain" description="HicB-like antitoxin of toxin-antitoxin system" evidence="1">
    <location>
        <begin position="13"/>
        <end position="132"/>
    </location>
</feature>